<dbReference type="AlphaFoldDB" id="A0A0L8G996"/>
<dbReference type="OrthoDB" id="8300214at2759"/>
<name>A0A0L8G996_OCTBM</name>
<accession>A0A0L8G996</accession>
<organism evidence="2">
    <name type="scientific">Octopus bimaculoides</name>
    <name type="common">California two-spotted octopus</name>
    <dbReference type="NCBI Taxonomy" id="37653"/>
    <lineage>
        <taxon>Eukaryota</taxon>
        <taxon>Metazoa</taxon>
        <taxon>Spiralia</taxon>
        <taxon>Lophotrochozoa</taxon>
        <taxon>Mollusca</taxon>
        <taxon>Cephalopoda</taxon>
        <taxon>Coleoidea</taxon>
        <taxon>Octopodiformes</taxon>
        <taxon>Octopoda</taxon>
        <taxon>Incirrata</taxon>
        <taxon>Octopodidae</taxon>
        <taxon>Octopus</taxon>
    </lineage>
</organism>
<protein>
    <submittedName>
        <fullName evidence="2">Uncharacterized protein</fullName>
    </submittedName>
</protein>
<dbReference type="EMBL" id="KQ423143">
    <property type="protein sequence ID" value="KOF73434.1"/>
    <property type="molecule type" value="Genomic_DNA"/>
</dbReference>
<proteinExistence type="predicted"/>
<evidence type="ECO:0000256" key="1">
    <source>
        <dbReference type="SAM" id="MobiDB-lite"/>
    </source>
</evidence>
<feature type="region of interest" description="Disordered" evidence="1">
    <location>
        <begin position="1"/>
        <end position="26"/>
    </location>
</feature>
<evidence type="ECO:0000313" key="2">
    <source>
        <dbReference type="EMBL" id="KOF73434.1"/>
    </source>
</evidence>
<sequence>SEAYRAQFRTRVRARGESQQQHAQDLESVTHKAYPTVTPNFLALPLKEQFIDALNSAELKVQAKKAQPKTMPEVALARALECESYVRSSSSGFKARMEHVHEAGRFNESCWHCEN</sequence>
<feature type="non-terminal residue" evidence="2">
    <location>
        <position position="1"/>
    </location>
</feature>
<reference evidence="2" key="1">
    <citation type="submission" date="2015-07" db="EMBL/GenBank/DDBJ databases">
        <title>MeaNS - Measles Nucleotide Surveillance Program.</title>
        <authorList>
            <person name="Tran T."/>
            <person name="Druce J."/>
        </authorList>
    </citation>
    <scope>NUCLEOTIDE SEQUENCE</scope>
    <source>
        <strain evidence="2">UCB-OBI-ISO-001</strain>
        <tissue evidence="2">Gonad</tissue>
    </source>
</reference>
<gene>
    <name evidence="2" type="ORF">OCBIM_22037886mg</name>
</gene>